<sequence>MVAARRRSAKRKWLFSTILVPVAFAVLALSVLGFGLFLQNHTADKPEPKPNPDPTIGKSISEKEKHPSNSASIAKVELAVQRAQFQIELAAAVQLQREVRFAQTELGNLRESTESDYVGKRIAGNKELLLRFRAFKQSLKNAPSISATSLSAIENAAQNAIGNHKQLDASLKEETKRLAQSMRFYEQHLSCLHKMRESAASLPQSEHTLDSAIQLYESSLAMHAEAVANDAARELKNTLDGERASAIGQQSKAAQLVEELETQLEQIRSGKPFTSETNDAVLPPQASRDDYERDLEKIRTHLIAFTTPGYVQPESADKLVFRSVKQPMSYSALRRIGALDVTNEGRATLLRVGGSKSATQRNDRPLGSFPRMNSIEQLRDDKNLKARVDEAQQLLRRYGPLMVEDGLLLP</sequence>
<evidence type="ECO:0008006" key="5">
    <source>
        <dbReference type="Google" id="ProtNLM"/>
    </source>
</evidence>
<name>A0ABX5XNW8_9BACT</name>
<keyword evidence="2" id="KW-0472">Membrane</keyword>
<accession>A0ABX5XNW8</accession>
<dbReference type="EMBL" id="CP036432">
    <property type="protein sequence ID" value="QDV83703.1"/>
    <property type="molecule type" value="Genomic_DNA"/>
</dbReference>
<organism evidence="3 4">
    <name type="scientific">Stieleria magnilauensis</name>
    <dbReference type="NCBI Taxonomy" id="2527963"/>
    <lineage>
        <taxon>Bacteria</taxon>
        <taxon>Pseudomonadati</taxon>
        <taxon>Planctomycetota</taxon>
        <taxon>Planctomycetia</taxon>
        <taxon>Pirellulales</taxon>
        <taxon>Pirellulaceae</taxon>
        <taxon>Stieleria</taxon>
    </lineage>
</organism>
<dbReference type="Proteomes" id="UP000318081">
    <property type="component" value="Chromosome"/>
</dbReference>
<protein>
    <recommendedName>
        <fullName evidence="5">Chromosome partition protein Smc</fullName>
    </recommendedName>
</protein>
<evidence type="ECO:0000313" key="4">
    <source>
        <dbReference type="Proteomes" id="UP000318081"/>
    </source>
</evidence>
<evidence type="ECO:0000256" key="1">
    <source>
        <dbReference type="SAM" id="MobiDB-lite"/>
    </source>
</evidence>
<keyword evidence="4" id="KW-1185">Reference proteome</keyword>
<proteinExistence type="predicted"/>
<keyword evidence="2" id="KW-1133">Transmembrane helix</keyword>
<feature type="transmembrane region" description="Helical" evidence="2">
    <location>
        <begin position="12"/>
        <end position="38"/>
    </location>
</feature>
<evidence type="ECO:0000256" key="2">
    <source>
        <dbReference type="SAM" id="Phobius"/>
    </source>
</evidence>
<gene>
    <name evidence="3" type="ORF">TBK1r_26450</name>
</gene>
<keyword evidence="2" id="KW-0812">Transmembrane</keyword>
<feature type="region of interest" description="Disordered" evidence="1">
    <location>
        <begin position="42"/>
        <end position="68"/>
    </location>
</feature>
<reference evidence="3 4" key="1">
    <citation type="submission" date="2019-02" db="EMBL/GenBank/DDBJ databases">
        <title>Deep-cultivation of Planctomycetes and their phenomic and genomic characterization uncovers novel biology.</title>
        <authorList>
            <person name="Wiegand S."/>
            <person name="Jogler M."/>
            <person name="Boedeker C."/>
            <person name="Pinto D."/>
            <person name="Vollmers J."/>
            <person name="Rivas-Marin E."/>
            <person name="Kohn T."/>
            <person name="Peeters S.H."/>
            <person name="Heuer A."/>
            <person name="Rast P."/>
            <person name="Oberbeckmann S."/>
            <person name="Bunk B."/>
            <person name="Jeske O."/>
            <person name="Meyerdierks A."/>
            <person name="Storesund J.E."/>
            <person name="Kallscheuer N."/>
            <person name="Luecker S."/>
            <person name="Lage O.M."/>
            <person name="Pohl T."/>
            <person name="Merkel B.J."/>
            <person name="Hornburger P."/>
            <person name="Mueller R.-W."/>
            <person name="Bruemmer F."/>
            <person name="Labrenz M."/>
            <person name="Spormann A.M."/>
            <person name="Op den Camp H."/>
            <person name="Overmann J."/>
            <person name="Amann R."/>
            <person name="Jetten M.S.M."/>
            <person name="Mascher T."/>
            <person name="Medema M.H."/>
            <person name="Devos D.P."/>
            <person name="Kaster A.-K."/>
            <person name="Ovreas L."/>
            <person name="Rohde M."/>
            <person name="Galperin M.Y."/>
            <person name="Jogler C."/>
        </authorList>
    </citation>
    <scope>NUCLEOTIDE SEQUENCE [LARGE SCALE GENOMIC DNA]</scope>
    <source>
        <strain evidence="3 4">TBK1r</strain>
    </source>
</reference>
<evidence type="ECO:0000313" key="3">
    <source>
        <dbReference type="EMBL" id="QDV83703.1"/>
    </source>
</evidence>